<name>A0A438HZZ4_VITVI</name>
<dbReference type="Gene3D" id="3.30.70.330">
    <property type="match status" value="2"/>
</dbReference>
<evidence type="ECO:0000259" key="10">
    <source>
        <dbReference type="PROSITE" id="PS50102"/>
    </source>
</evidence>
<accession>A0A438HZZ4</accession>
<evidence type="ECO:0000256" key="2">
    <source>
        <dbReference type="ARBA" id="ARBA00022528"/>
    </source>
</evidence>
<gene>
    <name evidence="11" type="primary">ROC1_0</name>
    <name evidence="11" type="ORF">CK203_035881</name>
</gene>
<feature type="compositionally biased region" description="Acidic residues" evidence="9">
    <location>
        <begin position="52"/>
        <end position="64"/>
    </location>
</feature>
<dbReference type="InterPro" id="IPR050502">
    <property type="entry name" value="Euk_RNA-bind_prot"/>
</dbReference>
<dbReference type="CDD" id="cd21608">
    <property type="entry name" value="RRM2_NsCP33_like"/>
    <property type="match status" value="1"/>
</dbReference>
<reference evidence="11 12" key="1">
    <citation type="journal article" date="2018" name="PLoS Genet.">
        <title>Population sequencing reveals clonal diversity and ancestral inbreeding in the grapevine cultivar Chardonnay.</title>
        <authorList>
            <person name="Roach M.J."/>
            <person name="Johnson D.L."/>
            <person name="Bohlmann J."/>
            <person name="van Vuuren H.J."/>
            <person name="Jones S.J."/>
            <person name="Pretorius I.S."/>
            <person name="Schmidt S.A."/>
            <person name="Borneman A.R."/>
        </authorList>
    </citation>
    <scope>NUCLEOTIDE SEQUENCE [LARGE SCALE GENOMIC DNA]</scope>
    <source>
        <strain evidence="12">cv. Chardonnay</strain>
        <tissue evidence="11">Leaf</tissue>
    </source>
</reference>
<evidence type="ECO:0000256" key="4">
    <source>
        <dbReference type="ARBA" id="ARBA00022664"/>
    </source>
</evidence>
<keyword evidence="4" id="KW-0507">mRNA processing</keyword>
<evidence type="ECO:0000313" key="11">
    <source>
        <dbReference type="EMBL" id="RVW90027.1"/>
    </source>
</evidence>
<dbReference type="GO" id="GO:0009507">
    <property type="term" value="C:chloroplast"/>
    <property type="evidence" value="ECO:0007669"/>
    <property type="project" value="UniProtKB-SubCell"/>
</dbReference>
<evidence type="ECO:0000256" key="7">
    <source>
        <dbReference type="ARBA" id="ARBA00023274"/>
    </source>
</evidence>
<evidence type="ECO:0000256" key="3">
    <source>
        <dbReference type="ARBA" id="ARBA00022640"/>
    </source>
</evidence>
<dbReference type="InterPro" id="IPR012677">
    <property type="entry name" value="Nucleotide-bd_a/b_plait_sf"/>
</dbReference>
<dbReference type="InterPro" id="IPR000504">
    <property type="entry name" value="RRM_dom"/>
</dbReference>
<feature type="region of interest" description="Disordered" evidence="9">
    <location>
        <begin position="47"/>
        <end position="70"/>
    </location>
</feature>
<evidence type="ECO:0000256" key="8">
    <source>
        <dbReference type="PROSITE-ProRule" id="PRU00176"/>
    </source>
</evidence>
<dbReference type="Proteomes" id="UP000288805">
    <property type="component" value="Unassembled WGS sequence"/>
</dbReference>
<feature type="domain" description="RRM" evidence="10">
    <location>
        <begin position="216"/>
        <end position="294"/>
    </location>
</feature>
<evidence type="ECO:0000256" key="5">
    <source>
        <dbReference type="ARBA" id="ARBA00022737"/>
    </source>
</evidence>
<dbReference type="FunFam" id="3.30.70.330:FF:000361">
    <property type="entry name" value="28 kDa ribonucleoprotein, chloroplastic"/>
    <property type="match status" value="1"/>
</dbReference>
<keyword evidence="3" id="KW-0934">Plastid</keyword>
<comment type="caution">
    <text evidence="11">The sequence shown here is derived from an EMBL/GenBank/DDBJ whole genome shotgun (WGS) entry which is preliminary data.</text>
</comment>
<keyword evidence="5" id="KW-0677">Repeat</keyword>
<evidence type="ECO:0000313" key="12">
    <source>
        <dbReference type="Proteomes" id="UP000288805"/>
    </source>
</evidence>
<keyword evidence="2" id="KW-0150">Chloroplast</keyword>
<dbReference type="InterPro" id="IPR035979">
    <property type="entry name" value="RBD_domain_sf"/>
</dbReference>
<dbReference type="GO" id="GO:1990904">
    <property type="term" value="C:ribonucleoprotein complex"/>
    <property type="evidence" value="ECO:0007669"/>
    <property type="project" value="UniProtKB-KW"/>
</dbReference>
<dbReference type="SUPFAM" id="SSF54928">
    <property type="entry name" value="RNA-binding domain, RBD"/>
    <property type="match status" value="2"/>
</dbReference>
<feature type="domain" description="RRM" evidence="10">
    <location>
        <begin position="156"/>
        <end position="203"/>
    </location>
</feature>
<evidence type="ECO:0000256" key="9">
    <source>
        <dbReference type="SAM" id="MobiDB-lite"/>
    </source>
</evidence>
<evidence type="ECO:0000256" key="6">
    <source>
        <dbReference type="ARBA" id="ARBA00022884"/>
    </source>
</evidence>
<dbReference type="Pfam" id="PF00076">
    <property type="entry name" value="RRM_1"/>
    <property type="match status" value="2"/>
</dbReference>
<organism evidence="11 12">
    <name type="scientific">Vitis vinifera</name>
    <name type="common">Grape</name>
    <dbReference type="NCBI Taxonomy" id="29760"/>
    <lineage>
        <taxon>Eukaryota</taxon>
        <taxon>Viridiplantae</taxon>
        <taxon>Streptophyta</taxon>
        <taxon>Embryophyta</taxon>
        <taxon>Tracheophyta</taxon>
        <taxon>Spermatophyta</taxon>
        <taxon>Magnoliopsida</taxon>
        <taxon>eudicotyledons</taxon>
        <taxon>Gunneridae</taxon>
        <taxon>Pentapetalae</taxon>
        <taxon>rosids</taxon>
        <taxon>Vitales</taxon>
        <taxon>Vitaceae</taxon>
        <taxon>Viteae</taxon>
        <taxon>Vitis</taxon>
    </lineage>
</organism>
<dbReference type="PANTHER" id="PTHR48025:SF9">
    <property type="entry name" value="OS02G0815200 PROTEIN"/>
    <property type="match status" value="1"/>
</dbReference>
<evidence type="ECO:0000256" key="1">
    <source>
        <dbReference type="ARBA" id="ARBA00004229"/>
    </source>
</evidence>
<dbReference type="PANTHER" id="PTHR48025">
    <property type="entry name" value="OS02G0815200 PROTEIN"/>
    <property type="match status" value="1"/>
</dbReference>
<dbReference type="SMART" id="SM00360">
    <property type="entry name" value="RRM"/>
    <property type="match status" value="2"/>
</dbReference>
<dbReference type="GO" id="GO:0003723">
    <property type="term" value="F:RNA binding"/>
    <property type="evidence" value="ECO:0007669"/>
    <property type="project" value="UniProtKB-UniRule"/>
</dbReference>
<keyword evidence="6 8" id="KW-0694">RNA-binding</keyword>
<comment type="subcellular location">
    <subcellularLocation>
        <location evidence="1">Plastid</location>
        <location evidence="1">Chloroplast</location>
    </subcellularLocation>
</comment>
<dbReference type="AlphaFoldDB" id="A0A438HZZ4"/>
<dbReference type="EMBL" id="QGNW01000158">
    <property type="protein sequence ID" value="RVW90027.1"/>
    <property type="molecule type" value="Genomic_DNA"/>
</dbReference>
<protein>
    <submittedName>
        <fullName evidence="11">29 kDa ribonucleoprotein A, chloroplastic</fullName>
    </submittedName>
</protein>
<dbReference type="PROSITE" id="PS50102">
    <property type="entry name" value="RRM"/>
    <property type="match status" value="2"/>
</dbReference>
<dbReference type="GO" id="GO:0006397">
    <property type="term" value="P:mRNA processing"/>
    <property type="evidence" value="ECO:0007669"/>
    <property type="project" value="UniProtKB-KW"/>
</dbReference>
<sequence>MAATAAAAIGSSFSTTMHTLKLSRSKHCPSDALLRIISTPIFKEEAAATAPVEEEQQQGQEEGEQVLREEGAESPVNTKLYFGTCLIAVTVPIWLELFKTMAVQNSLSWHSSFAGADCRRIWRLMPLCQYEKNTKQGKGKSTLVIKVHSRNHIDVVLYDRDTGRSRGFAFVTMSSVEDCNAVIENLDGSEYGGRTLRVNFSDKPKPKLPLYPETEYKLFVGNLSWSVTSESLNQVFQEYGNVIGARVLYDGETGRSRGYGFVCYSTKAEMDTALESLNGVELEGRAIRISLAQGRRS</sequence>
<keyword evidence="7 11" id="KW-0687">Ribonucleoprotein</keyword>
<proteinExistence type="predicted"/>
<dbReference type="InterPro" id="IPR048289">
    <property type="entry name" value="RRM2_NsCP33-like"/>
</dbReference>